<dbReference type="InterPro" id="IPR000182">
    <property type="entry name" value="GNAT_dom"/>
</dbReference>
<dbReference type="Proteomes" id="UP000663874">
    <property type="component" value="Unassembled WGS sequence"/>
</dbReference>
<gene>
    <name evidence="6" type="ORF">FNK824_LOCUS7584</name>
    <name evidence="5" type="ORF">SEV965_LOCUS45</name>
</gene>
<dbReference type="Gene3D" id="3.40.630.30">
    <property type="match status" value="1"/>
</dbReference>
<reference evidence="5" key="1">
    <citation type="submission" date="2021-02" db="EMBL/GenBank/DDBJ databases">
        <authorList>
            <person name="Nowell W R."/>
        </authorList>
    </citation>
    <scope>NUCLEOTIDE SEQUENCE</scope>
</reference>
<dbReference type="PROSITE" id="PS51186">
    <property type="entry name" value="GNAT"/>
    <property type="match status" value="1"/>
</dbReference>
<dbReference type="CDD" id="cd04301">
    <property type="entry name" value="NAT_SF"/>
    <property type="match status" value="1"/>
</dbReference>
<evidence type="ECO:0000256" key="2">
    <source>
        <dbReference type="ARBA" id="ARBA00023315"/>
    </source>
</evidence>
<dbReference type="EMBL" id="CAJOBE010000710">
    <property type="protein sequence ID" value="CAF3676939.1"/>
    <property type="molecule type" value="Genomic_DNA"/>
</dbReference>
<evidence type="ECO:0000313" key="7">
    <source>
        <dbReference type="Proteomes" id="UP000663889"/>
    </source>
</evidence>
<feature type="signal peptide" evidence="3">
    <location>
        <begin position="1"/>
        <end position="20"/>
    </location>
</feature>
<sequence>MFLSICFALLLLIVIVPCKSDYSVYYCSNGRPAFSIFNVSTFTFSAQCSIPGRSCYGKKGKCSKEYLCCPRTLKMSSKLQLYDRATNIKFIRIGIDYKNAHRLYELNLLSNNSIMYDSYQRWFFFEKTLRDLFEMPNARFWYAIINCMQNNGIAYVFVPLNATSITANISAIIILTRQKNSFDNLYICHMATRKEYRRQGLGTHLLQQSIYRALNEQQNGIKYISLHVNTLNTIALEFYEKCGWRCYEYLPKYLDPEPHHTTNHVYALKLNLDNVKNVTGLCRDPDAIDIKQSDNEKSIENCNRIPTQLEK</sequence>
<dbReference type="PANTHER" id="PTHR43420:SF12">
    <property type="entry name" value="N-ACETYLTRANSFERASE DOMAIN-CONTAINING PROTEIN"/>
    <property type="match status" value="1"/>
</dbReference>
<dbReference type="GO" id="GO:0016747">
    <property type="term" value="F:acyltransferase activity, transferring groups other than amino-acyl groups"/>
    <property type="evidence" value="ECO:0007669"/>
    <property type="project" value="InterPro"/>
</dbReference>
<name>A0A813S224_9BILA</name>
<evidence type="ECO:0000256" key="1">
    <source>
        <dbReference type="ARBA" id="ARBA00022679"/>
    </source>
</evidence>
<dbReference type="Pfam" id="PF00583">
    <property type="entry name" value="Acetyltransf_1"/>
    <property type="match status" value="1"/>
</dbReference>
<evidence type="ECO:0000313" key="5">
    <source>
        <dbReference type="EMBL" id="CAF0788722.1"/>
    </source>
</evidence>
<keyword evidence="3" id="KW-0732">Signal</keyword>
<evidence type="ECO:0000256" key="3">
    <source>
        <dbReference type="SAM" id="SignalP"/>
    </source>
</evidence>
<dbReference type="InterPro" id="IPR016181">
    <property type="entry name" value="Acyl_CoA_acyltransferase"/>
</dbReference>
<comment type="caution">
    <text evidence="5">The sequence shown here is derived from an EMBL/GenBank/DDBJ whole genome shotgun (WGS) entry which is preliminary data.</text>
</comment>
<dbReference type="Proteomes" id="UP000663889">
    <property type="component" value="Unassembled WGS sequence"/>
</dbReference>
<keyword evidence="2" id="KW-0012">Acyltransferase</keyword>
<dbReference type="PANTHER" id="PTHR43420">
    <property type="entry name" value="ACETYLTRANSFERASE"/>
    <property type="match status" value="1"/>
</dbReference>
<feature type="domain" description="N-acetyltransferase" evidence="4">
    <location>
        <begin position="112"/>
        <end position="273"/>
    </location>
</feature>
<protein>
    <recommendedName>
        <fullName evidence="4">N-acetyltransferase domain-containing protein</fullName>
    </recommendedName>
</protein>
<feature type="chain" id="PRO_5035683090" description="N-acetyltransferase domain-containing protein" evidence="3">
    <location>
        <begin position="21"/>
        <end position="311"/>
    </location>
</feature>
<proteinExistence type="predicted"/>
<evidence type="ECO:0000259" key="4">
    <source>
        <dbReference type="PROSITE" id="PS51186"/>
    </source>
</evidence>
<keyword evidence="1" id="KW-0808">Transferase</keyword>
<dbReference type="AlphaFoldDB" id="A0A813S224"/>
<evidence type="ECO:0000313" key="6">
    <source>
        <dbReference type="EMBL" id="CAF3676939.1"/>
    </source>
</evidence>
<dbReference type="SUPFAM" id="SSF55729">
    <property type="entry name" value="Acyl-CoA N-acyltransferases (Nat)"/>
    <property type="match status" value="1"/>
</dbReference>
<dbReference type="EMBL" id="CAJNOU010000001">
    <property type="protein sequence ID" value="CAF0788722.1"/>
    <property type="molecule type" value="Genomic_DNA"/>
</dbReference>
<dbReference type="InterPro" id="IPR050680">
    <property type="entry name" value="YpeA/RimI_acetyltransf"/>
</dbReference>
<accession>A0A813S224</accession>
<organism evidence="5 7">
    <name type="scientific">Rotaria sordida</name>
    <dbReference type="NCBI Taxonomy" id="392033"/>
    <lineage>
        <taxon>Eukaryota</taxon>
        <taxon>Metazoa</taxon>
        <taxon>Spiralia</taxon>
        <taxon>Gnathifera</taxon>
        <taxon>Rotifera</taxon>
        <taxon>Eurotatoria</taxon>
        <taxon>Bdelloidea</taxon>
        <taxon>Philodinida</taxon>
        <taxon>Philodinidae</taxon>
        <taxon>Rotaria</taxon>
    </lineage>
</organism>